<dbReference type="GO" id="GO:0005524">
    <property type="term" value="F:ATP binding"/>
    <property type="evidence" value="ECO:0007669"/>
    <property type="project" value="UniProtKB-UniRule"/>
</dbReference>
<dbReference type="GO" id="GO:0005776">
    <property type="term" value="C:autophagosome"/>
    <property type="evidence" value="ECO:0007669"/>
    <property type="project" value="TreeGrafter"/>
</dbReference>
<reference evidence="9 10" key="1">
    <citation type="submission" date="2018-07" db="EMBL/GenBank/DDBJ databases">
        <title>Genome analysis of Runella aurantiaca.</title>
        <authorList>
            <person name="Yang X."/>
        </authorList>
    </citation>
    <scope>NUCLEOTIDE SEQUENCE [LARGE SCALE GENOMIC DNA]</scope>
    <source>
        <strain evidence="9 10">YX9</strain>
    </source>
</reference>
<keyword evidence="9" id="KW-0723">Serine/threonine-protein kinase</keyword>
<keyword evidence="3 9" id="KW-0418">Kinase</keyword>
<dbReference type="Gene3D" id="1.10.510.10">
    <property type="entry name" value="Transferase(Phosphotransferase) domain 1"/>
    <property type="match status" value="1"/>
</dbReference>
<keyword evidence="10" id="KW-1185">Reference proteome</keyword>
<gene>
    <name evidence="9" type="ORF">DVG78_29045</name>
</gene>
<feature type="region of interest" description="Disordered" evidence="6">
    <location>
        <begin position="389"/>
        <end position="442"/>
    </location>
</feature>
<evidence type="ECO:0000256" key="7">
    <source>
        <dbReference type="SAM" id="Phobius"/>
    </source>
</evidence>
<dbReference type="CDD" id="cd14014">
    <property type="entry name" value="STKc_PknB_like"/>
    <property type="match status" value="1"/>
</dbReference>
<dbReference type="PROSITE" id="PS00108">
    <property type="entry name" value="PROTEIN_KINASE_ST"/>
    <property type="match status" value="1"/>
</dbReference>
<dbReference type="Pfam" id="PF00069">
    <property type="entry name" value="Pkinase"/>
    <property type="match status" value="1"/>
</dbReference>
<keyword evidence="7" id="KW-1133">Transmembrane helix</keyword>
<dbReference type="InterPro" id="IPR008271">
    <property type="entry name" value="Ser/Thr_kinase_AS"/>
</dbReference>
<accession>A0A369I2A5</accession>
<keyword evidence="7" id="KW-0472">Membrane</keyword>
<comment type="caution">
    <text evidence="9">The sequence shown here is derived from an EMBL/GenBank/DDBJ whole genome shotgun (WGS) entry which is preliminary data.</text>
</comment>
<evidence type="ECO:0000256" key="6">
    <source>
        <dbReference type="SAM" id="MobiDB-lite"/>
    </source>
</evidence>
<dbReference type="InterPro" id="IPR017441">
    <property type="entry name" value="Protein_kinase_ATP_BS"/>
</dbReference>
<evidence type="ECO:0000313" key="9">
    <source>
        <dbReference type="EMBL" id="RDB02385.1"/>
    </source>
</evidence>
<keyword evidence="4 5" id="KW-0067">ATP-binding</keyword>
<dbReference type="InterPro" id="IPR045269">
    <property type="entry name" value="Atg1-like"/>
</dbReference>
<dbReference type="GO" id="GO:0016020">
    <property type="term" value="C:membrane"/>
    <property type="evidence" value="ECO:0007669"/>
    <property type="project" value="TreeGrafter"/>
</dbReference>
<dbReference type="InterPro" id="IPR011009">
    <property type="entry name" value="Kinase-like_dom_sf"/>
</dbReference>
<protein>
    <submittedName>
        <fullName evidence="9">Serine/threonine protein kinase</fullName>
    </submittedName>
</protein>
<proteinExistence type="predicted"/>
<dbReference type="SUPFAM" id="SSF56112">
    <property type="entry name" value="Protein kinase-like (PK-like)"/>
    <property type="match status" value="1"/>
</dbReference>
<dbReference type="PROSITE" id="PS50011">
    <property type="entry name" value="PROTEIN_KINASE_DOM"/>
    <property type="match status" value="1"/>
</dbReference>
<evidence type="ECO:0000256" key="4">
    <source>
        <dbReference type="ARBA" id="ARBA00022840"/>
    </source>
</evidence>
<feature type="binding site" evidence="5">
    <location>
        <position position="49"/>
    </location>
    <ligand>
        <name>ATP</name>
        <dbReference type="ChEBI" id="CHEBI:30616"/>
    </ligand>
</feature>
<dbReference type="Gene3D" id="3.30.200.20">
    <property type="entry name" value="Phosphorylase Kinase, domain 1"/>
    <property type="match status" value="1"/>
</dbReference>
<evidence type="ECO:0000256" key="1">
    <source>
        <dbReference type="ARBA" id="ARBA00022679"/>
    </source>
</evidence>
<feature type="transmembrane region" description="Helical" evidence="7">
    <location>
        <begin position="350"/>
        <end position="368"/>
    </location>
</feature>
<keyword evidence="7" id="KW-0812">Transmembrane</keyword>
<feature type="compositionally biased region" description="Basic and acidic residues" evidence="6">
    <location>
        <begin position="423"/>
        <end position="437"/>
    </location>
</feature>
<dbReference type="PANTHER" id="PTHR24348">
    <property type="entry name" value="SERINE/THREONINE-PROTEIN KINASE UNC-51-RELATED"/>
    <property type="match status" value="1"/>
</dbReference>
<keyword evidence="1" id="KW-0808">Transferase</keyword>
<name>A0A369I2A5_9BACT</name>
<dbReference type="InterPro" id="IPR000719">
    <property type="entry name" value="Prot_kinase_dom"/>
</dbReference>
<feature type="domain" description="Protein kinase" evidence="8">
    <location>
        <begin position="20"/>
        <end position="293"/>
    </location>
</feature>
<evidence type="ECO:0000256" key="5">
    <source>
        <dbReference type="PROSITE-ProRule" id="PRU10141"/>
    </source>
</evidence>
<dbReference type="OrthoDB" id="9813021at2"/>
<organism evidence="9 10">
    <name type="scientific">Runella aurantiaca</name>
    <dbReference type="NCBI Taxonomy" id="2282308"/>
    <lineage>
        <taxon>Bacteria</taxon>
        <taxon>Pseudomonadati</taxon>
        <taxon>Bacteroidota</taxon>
        <taxon>Cytophagia</taxon>
        <taxon>Cytophagales</taxon>
        <taxon>Spirosomataceae</taxon>
        <taxon>Runella</taxon>
    </lineage>
</organism>
<dbReference type="Proteomes" id="UP000253141">
    <property type="component" value="Unassembled WGS sequence"/>
</dbReference>
<sequence length="548" mass="62479">MNPTFTTFQDFKKRYPIQFREKGTWLGSGTYGKVFKVEDQVETEWVAIKISEYRQNDTKSLKAEVELAQKVPRHANIARYDACYRLETDTGVSDFAVMKYYPDGNLADLLKRNKLSDKELRDIIQGILEGLKHLHQQRIVHRDFKPANILISRGQNGRFVTKIADFGLSKLVSQDEVDSSDFDLSDGRGTPSYKAPEQIEGGRVSFNLDLWAFGVILYEMLTGEKPFSVGTQSSEPTLRREIERKITSVQLPDRLRTIPEPYQGMIRRCLVKDIRQRVRKADELLELLGKPLINPPLPSKTIEKPSVLPADATDVYVKPKRVVQEAQTDVYASKVVVQKPEIQFKSKNRWFWGLIGGVAVVLLGIGFFPKGENQLDVREPHIKNEIERTKNADKQIDKSESLPKIKPEKSKKELVNESNSQLDEQKELEQKKRRLEENENQTQAAIALKKQQAQQEYDDLIEKGMVAINSSNNKGNAIAQFNQASRLAEADEVVTAKAANAYAIYLAKGDRIFANGEYEGAKAWYRVAQSLRNTEEVRRKIKECDDNL</sequence>
<feature type="compositionally biased region" description="Basic and acidic residues" evidence="6">
    <location>
        <begin position="389"/>
        <end position="415"/>
    </location>
</feature>
<dbReference type="RefSeq" id="WP_114464517.1">
    <property type="nucleotide sequence ID" value="NZ_QPIW01000045.1"/>
</dbReference>
<evidence type="ECO:0000256" key="3">
    <source>
        <dbReference type="ARBA" id="ARBA00022777"/>
    </source>
</evidence>
<evidence type="ECO:0000256" key="2">
    <source>
        <dbReference type="ARBA" id="ARBA00022741"/>
    </source>
</evidence>
<evidence type="ECO:0000313" key="10">
    <source>
        <dbReference type="Proteomes" id="UP000253141"/>
    </source>
</evidence>
<keyword evidence="2 5" id="KW-0547">Nucleotide-binding</keyword>
<dbReference type="PANTHER" id="PTHR24348:SF22">
    <property type="entry name" value="NON-SPECIFIC SERINE_THREONINE PROTEIN KINASE"/>
    <property type="match status" value="1"/>
</dbReference>
<dbReference type="PROSITE" id="PS00107">
    <property type="entry name" value="PROTEIN_KINASE_ATP"/>
    <property type="match status" value="1"/>
</dbReference>
<dbReference type="GO" id="GO:0004674">
    <property type="term" value="F:protein serine/threonine kinase activity"/>
    <property type="evidence" value="ECO:0007669"/>
    <property type="project" value="UniProtKB-KW"/>
</dbReference>
<dbReference type="GO" id="GO:0005829">
    <property type="term" value="C:cytosol"/>
    <property type="evidence" value="ECO:0007669"/>
    <property type="project" value="TreeGrafter"/>
</dbReference>
<dbReference type="GO" id="GO:0000407">
    <property type="term" value="C:phagophore assembly site"/>
    <property type="evidence" value="ECO:0007669"/>
    <property type="project" value="TreeGrafter"/>
</dbReference>
<dbReference type="EMBL" id="QPIW01000045">
    <property type="protein sequence ID" value="RDB02385.1"/>
    <property type="molecule type" value="Genomic_DNA"/>
</dbReference>
<evidence type="ECO:0000259" key="8">
    <source>
        <dbReference type="PROSITE" id="PS50011"/>
    </source>
</evidence>
<dbReference type="AlphaFoldDB" id="A0A369I2A5"/>